<dbReference type="Pfam" id="PF04612">
    <property type="entry name" value="T2SSM"/>
    <property type="match status" value="1"/>
</dbReference>
<dbReference type="EMBL" id="JAOVZB010000001">
    <property type="protein sequence ID" value="MCV2401461.1"/>
    <property type="molecule type" value="Genomic_DNA"/>
</dbReference>
<evidence type="ECO:0000313" key="3">
    <source>
        <dbReference type="Proteomes" id="UP001209713"/>
    </source>
</evidence>
<organism evidence="2 3">
    <name type="scientific">Marinomonas sargassi</name>
    <dbReference type="NCBI Taxonomy" id="2984494"/>
    <lineage>
        <taxon>Bacteria</taxon>
        <taxon>Pseudomonadati</taxon>
        <taxon>Pseudomonadota</taxon>
        <taxon>Gammaproteobacteria</taxon>
        <taxon>Oceanospirillales</taxon>
        <taxon>Oceanospirillaceae</taxon>
        <taxon>Marinomonas</taxon>
    </lineage>
</organism>
<keyword evidence="1" id="KW-0812">Transmembrane</keyword>
<keyword evidence="1" id="KW-1133">Transmembrane helix</keyword>
<evidence type="ECO:0000256" key="1">
    <source>
        <dbReference type="SAM" id="Phobius"/>
    </source>
</evidence>
<accession>A0ABT2YNP5</accession>
<protein>
    <submittedName>
        <fullName evidence="2">Type II secretion system protein M</fullName>
    </submittedName>
</protein>
<comment type="caution">
    <text evidence="2">The sequence shown here is derived from an EMBL/GenBank/DDBJ whole genome shotgun (WGS) entry which is preliminary data.</text>
</comment>
<dbReference type="Proteomes" id="UP001209713">
    <property type="component" value="Unassembled WGS sequence"/>
</dbReference>
<gene>
    <name evidence="2" type="ORF">OFY17_01065</name>
</gene>
<feature type="transmembrane region" description="Helical" evidence="1">
    <location>
        <begin position="34"/>
        <end position="56"/>
    </location>
</feature>
<evidence type="ECO:0000313" key="2">
    <source>
        <dbReference type="EMBL" id="MCV2401461.1"/>
    </source>
</evidence>
<name>A0ABT2YNP5_9GAMM</name>
<dbReference type="RefSeq" id="WP_263528837.1">
    <property type="nucleotide sequence ID" value="NZ_JAOVZB010000001.1"/>
</dbReference>
<proteinExistence type="predicted"/>
<keyword evidence="1" id="KW-0472">Membrane</keyword>
<dbReference type="InterPro" id="IPR007690">
    <property type="entry name" value="T2SS_GspM"/>
</dbReference>
<sequence>MSMIKNWFIAEINRSTFLKAGIQFYKQCNPREKILIEILSALLLVLIVSALVLMPLMAEKAAIKQKIASTEELNLALQTNKDNLKSSLVLAQDRTASQLQDLMRDLTSQLGFYPESISNVSSSKVRSVFLNAPYTKVLELIQNLEEAGTTLEEFQITPVANGIVNLTLVVD</sequence>
<keyword evidence="3" id="KW-1185">Reference proteome</keyword>
<reference evidence="2 3" key="1">
    <citation type="submission" date="2022-10" db="EMBL/GenBank/DDBJ databases">
        <title>Marinomonas transparenta sp. nov. and Marinomonas sargassi sp. nov., isolated from marine alga (Sargassum natans (L.) Gaillon).</title>
        <authorList>
            <person name="Wang Y."/>
        </authorList>
    </citation>
    <scope>NUCLEOTIDE SEQUENCE [LARGE SCALE GENOMIC DNA]</scope>
    <source>
        <strain evidence="2 3">C2222</strain>
    </source>
</reference>